<dbReference type="SUPFAM" id="SSF51445">
    <property type="entry name" value="(Trans)glycosidases"/>
    <property type="match status" value="1"/>
</dbReference>
<dbReference type="InterPro" id="IPR017853">
    <property type="entry name" value="GH"/>
</dbReference>
<evidence type="ECO:0000313" key="5">
    <source>
        <dbReference type="EMBL" id="TDQ41244.1"/>
    </source>
</evidence>
<dbReference type="GO" id="GO:0015926">
    <property type="term" value="F:glucosidase activity"/>
    <property type="evidence" value="ECO:0007669"/>
    <property type="project" value="InterPro"/>
</dbReference>
<dbReference type="RefSeq" id="WP_133579834.1">
    <property type="nucleotide sequence ID" value="NZ_SNYJ01000004.1"/>
</dbReference>
<reference evidence="5 6" key="1">
    <citation type="submission" date="2019-03" db="EMBL/GenBank/DDBJ databases">
        <title>Genomic Encyclopedia of Type Strains, Phase IV (KMG-IV): sequencing the most valuable type-strain genomes for metagenomic binning, comparative biology and taxonomic classification.</title>
        <authorList>
            <person name="Goeker M."/>
        </authorList>
    </citation>
    <scope>NUCLEOTIDE SEQUENCE [LARGE SCALE GENOMIC DNA]</scope>
    <source>
        <strain evidence="5 6">DSM 28697</strain>
    </source>
</reference>
<keyword evidence="2 4" id="KW-0378">Hydrolase</keyword>
<dbReference type="OrthoDB" id="9768786at2"/>
<dbReference type="GO" id="GO:0045490">
    <property type="term" value="P:pectin catabolic process"/>
    <property type="evidence" value="ECO:0007669"/>
    <property type="project" value="TreeGrafter"/>
</dbReference>
<organism evidence="5 6">
    <name type="scientific">Aureibacillus halotolerans</name>
    <dbReference type="NCBI Taxonomy" id="1508390"/>
    <lineage>
        <taxon>Bacteria</taxon>
        <taxon>Bacillati</taxon>
        <taxon>Bacillota</taxon>
        <taxon>Bacilli</taxon>
        <taxon>Bacillales</taxon>
        <taxon>Bacillaceae</taxon>
        <taxon>Aureibacillus</taxon>
    </lineage>
</organism>
<evidence type="ECO:0000256" key="2">
    <source>
        <dbReference type="ARBA" id="ARBA00022801"/>
    </source>
</evidence>
<comment type="catalytic activity">
    <reaction evidence="4">
        <text>The enzyme specifically hydrolyzes (1-&gt;4)-beta-D-galactosidic linkages in type I arabinogalactans.</text>
        <dbReference type="EC" id="3.2.1.89"/>
    </reaction>
</comment>
<protein>
    <recommendedName>
        <fullName evidence="4">Arabinogalactan endo-beta-1,4-galactanase</fullName>
        <ecNumber evidence="4">3.2.1.89</ecNumber>
    </recommendedName>
</protein>
<evidence type="ECO:0000313" key="6">
    <source>
        <dbReference type="Proteomes" id="UP000295632"/>
    </source>
</evidence>
<proteinExistence type="inferred from homology"/>
<comment type="caution">
    <text evidence="5">The sequence shown here is derived from an EMBL/GenBank/DDBJ whole genome shotgun (WGS) entry which is preliminary data.</text>
</comment>
<keyword evidence="3 4" id="KW-0326">Glycosidase</keyword>
<evidence type="ECO:0000256" key="1">
    <source>
        <dbReference type="ARBA" id="ARBA00010687"/>
    </source>
</evidence>
<evidence type="ECO:0000256" key="3">
    <source>
        <dbReference type="ARBA" id="ARBA00023295"/>
    </source>
</evidence>
<dbReference type="Pfam" id="PF07745">
    <property type="entry name" value="Glyco_hydro_53"/>
    <property type="match status" value="1"/>
</dbReference>
<dbReference type="PANTHER" id="PTHR34983">
    <property type="entry name" value="ARABINOGALACTAN ENDO-BETA-1,4-GALACTANASE A"/>
    <property type="match status" value="1"/>
</dbReference>
<accession>A0A4R6UDR9</accession>
<dbReference type="AlphaFoldDB" id="A0A4R6UDR9"/>
<dbReference type="EC" id="3.2.1.89" evidence="4"/>
<sequence length="373" mass="42306">MFIKGVDISTLKEVEQCGGTFYEDGMEKDLFQILKRNGINMIRLRLWVDPYDQEGKPYMGGTNDLGVTLELAKRAKREDMNILLDFHYSDFWADPKKQKKPKGWEELQGKALEDKVYTYTKEVLSALADEGVAPEYIQIGNETPNGLLWPDGKTPKYLAEEDRFEDMEEDLQRTAYDACARLLQAGVRATREVLSQAKIILHLDAGGAIKLYQRWFEEMERRKVDFDIVGMSYYPFWHGSMEQLKANIENVNRSFSKPTIVVETAYGFTAEDPPGGSSIFNQELAEKAGYPATVDGQRKFLTDLMTMLKDIPDQAGLGIVYWEPAWLPVKGTTWASHQGMLYGNDVAAPGNNWANQCLFDFNGNALPSLKAFK</sequence>
<dbReference type="GO" id="GO:0031218">
    <property type="term" value="F:arabinogalactan endo-1,4-beta-galactosidase activity"/>
    <property type="evidence" value="ECO:0007669"/>
    <property type="project" value="UniProtKB-EC"/>
</dbReference>
<gene>
    <name evidence="5" type="ORF">EV213_104242</name>
</gene>
<keyword evidence="6" id="KW-1185">Reference proteome</keyword>
<dbReference type="PANTHER" id="PTHR34983:SF2">
    <property type="entry name" value="ENDO-BETA-1,4-GALACTANASE"/>
    <property type="match status" value="1"/>
</dbReference>
<name>A0A4R6UDR9_9BACI</name>
<dbReference type="EMBL" id="SNYJ01000004">
    <property type="protein sequence ID" value="TDQ41244.1"/>
    <property type="molecule type" value="Genomic_DNA"/>
</dbReference>
<comment type="similarity">
    <text evidence="1 4">Belongs to the glycosyl hydrolase 53 family.</text>
</comment>
<dbReference type="Proteomes" id="UP000295632">
    <property type="component" value="Unassembled WGS sequence"/>
</dbReference>
<dbReference type="Gene3D" id="3.20.20.80">
    <property type="entry name" value="Glycosidases"/>
    <property type="match status" value="1"/>
</dbReference>
<dbReference type="InterPro" id="IPR011683">
    <property type="entry name" value="Glyco_hydro_53"/>
</dbReference>
<evidence type="ECO:0000256" key="4">
    <source>
        <dbReference type="RuleBase" id="RU361192"/>
    </source>
</evidence>